<accession>A0A8X6VL47</accession>
<name>A0A8X6VL47_TRICX</name>
<keyword evidence="1" id="KW-0695">RNA-directed DNA polymerase</keyword>
<proteinExistence type="predicted"/>
<keyword evidence="2" id="KW-1185">Reference proteome</keyword>
<gene>
    <name evidence="1" type="primary">RTase_270</name>
    <name evidence="1" type="ORF">TNCV_3182251</name>
</gene>
<dbReference type="PANTHER" id="PTHR36688">
    <property type="entry name" value="ENDO/EXONUCLEASE/PHOSPHATASE DOMAIN-CONTAINING PROTEIN"/>
    <property type="match status" value="1"/>
</dbReference>
<protein>
    <submittedName>
        <fullName evidence="1">Putative RNA-directed DNA polymerase from transposon BS</fullName>
    </submittedName>
</protein>
<evidence type="ECO:0000313" key="1">
    <source>
        <dbReference type="EMBL" id="GFY11379.1"/>
    </source>
</evidence>
<dbReference type="GO" id="GO:0003964">
    <property type="term" value="F:RNA-directed DNA polymerase activity"/>
    <property type="evidence" value="ECO:0007669"/>
    <property type="project" value="UniProtKB-KW"/>
</dbReference>
<reference evidence="1" key="1">
    <citation type="submission" date="2020-08" db="EMBL/GenBank/DDBJ databases">
        <title>Multicomponent nature underlies the extraordinary mechanical properties of spider dragline silk.</title>
        <authorList>
            <person name="Kono N."/>
            <person name="Nakamura H."/>
            <person name="Mori M."/>
            <person name="Yoshida Y."/>
            <person name="Ohtoshi R."/>
            <person name="Malay A.D."/>
            <person name="Moran D.A.P."/>
            <person name="Tomita M."/>
            <person name="Numata K."/>
            <person name="Arakawa K."/>
        </authorList>
    </citation>
    <scope>NUCLEOTIDE SEQUENCE</scope>
</reference>
<sequence length="258" mass="29655">MRASRIFLGCRSDTHRGTSIFNRDFRVNELEVAIGDSCLNKYPGPDGIHSQMIYHHGLSERQISGHLHQFFLELGAACSRLEGSVLSLTLFSLYLSDIESVIKRKCEVSVFVDDTVLWKSDSDLTKLERDINLVLEDIQNFTLDHKLTFNPTMSTVKFVTTNRKLYNFHPNILLHDQPLTVDKHPKYLGFVLDPEILGNKHIDHIVFKTRKRFNILRYISGRDWGADTGTLRNTYISLIRPILEYGAPVYCGIYVTHL</sequence>
<comment type="caution">
    <text evidence="1">The sequence shown here is derived from an EMBL/GenBank/DDBJ whole genome shotgun (WGS) entry which is preliminary data.</text>
</comment>
<dbReference type="Proteomes" id="UP000887159">
    <property type="component" value="Unassembled WGS sequence"/>
</dbReference>
<dbReference type="PANTHER" id="PTHR36688:SF1">
    <property type="entry name" value="ENDONUCLEASE_EXONUCLEASE_PHOSPHATASE DOMAIN-CONTAINING PROTEIN"/>
    <property type="match status" value="1"/>
</dbReference>
<evidence type="ECO:0000313" key="2">
    <source>
        <dbReference type="Proteomes" id="UP000887159"/>
    </source>
</evidence>
<dbReference type="EMBL" id="BMAU01021305">
    <property type="protein sequence ID" value="GFY11379.1"/>
    <property type="molecule type" value="Genomic_DNA"/>
</dbReference>
<keyword evidence="1" id="KW-0808">Transferase</keyword>
<dbReference type="AlphaFoldDB" id="A0A8X6VL47"/>
<keyword evidence="1" id="KW-0548">Nucleotidyltransferase</keyword>
<dbReference type="InterPro" id="IPR052560">
    <property type="entry name" value="RdDP_mobile_element"/>
</dbReference>
<organism evidence="1 2">
    <name type="scientific">Trichonephila clavipes</name>
    <name type="common">Golden silk orbweaver</name>
    <name type="synonym">Nephila clavipes</name>
    <dbReference type="NCBI Taxonomy" id="2585209"/>
    <lineage>
        <taxon>Eukaryota</taxon>
        <taxon>Metazoa</taxon>
        <taxon>Ecdysozoa</taxon>
        <taxon>Arthropoda</taxon>
        <taxon>Chelicerata</taxon>
        <taxon>Arachnida</taxon>
        <taxon>Araneae</taxon>
        <taxon>Araneomorphae</taxon>
        <taxon>Entelegynae</taxon>
        <taxon>Araneoidea</taxon>
        <taxon>Nephilidae</taxon>
        <taxon>Trichonephila</taxon>
    </lineage>
</organism>